<dbReference type="InterPro" id="IPR052162">
    <property type="entry name" value="Sensor_kinase/Photoreceptor"/>
</dbReference>
<feature type="domain" description="PAS" evidence="7">
    <location>
        <begin position="774"/>
        <end position="844"/>
    </location>
</feature>
<evidence type="ECO:0000259" key="7">
    <source>
        <dbReference type="PROSITE" id="PS50112"/>
    </source>
</evidence>
<dbReference type="RefSeq" id="WP_340239003.1">
    <property type="nucleotide sequence ID" value="NZ_JBBEWC010000011.1"/>
</dbReference>
<dbReference type="PROSITE" id="PS50112">
    <property type="entry name" value="PAS"/>
    <property type="match status" value="8"/>
</dbReference>
<dbReference type="SUPFAM" id="SSF47384">
    <property type="entry name" value="Homodimeric domain of signal transducing histidine kinase"/>
    <property type="match status" value="1"/>
</dbReference>
<evidence type="ECO:0000256" key="2">
    <source>
        <dbReference type="ARBA" id="ARBA00012438"/>
    </source>
</evidence>
<feature type="domain" description="PAS" evidence="7">
    <location>
        <begin position="395"/>
        <end position="467"/>
    </location>
</feature>
<feature type="domain" description="PAS" evidence="7">
    <location>
        <begin position="523"/>
        <end position="593"/>
    </location>
</feature>
<dbReference type="SUPFAM" id="SSF55785">
    <property type="entry name" value="PYP-like sensor domain (PAS domain)"/>
    <property type="match status" value="9"/>
</dbReference>
<dbReference type="SMART" id="SM00086">
    <property type="entry name" value="PAC"/>
    <property type="match status" value="9"/>
</dbReference>
<dbReference type="SMART" id="SM00091">
    <property type="entry name" value="PAS"/>
    <property type="match status" value="8"/>
</dbReference>
<dbReference type="InterPro" id="IPR036890">
    <property type="entry name" value="HATPase_C_sf"/>
</dbReference>
<dbReference type="Pfam" id="PF13426">
    <property type="entry name" value="PAS_9"/>
    <property type="match status" value="1"/>
</dbReference>
<feature type="domain" description="PAS" evidence="7">
    <location>
        <begin position="649"/>
        <end position="721"/>
    </location>
</feature>
<feature type="domain" description="PAC" evidence="8">
    <location>
        <begin position="471"/>
        <end position="522"/>
    </location>
</feature>
<keyword evidence="4" id="KW-0808">Transferase</keyword>
<dbReference type="CDD" id="cd00130">
    <property type="entry name" value="PAS"/>
    <property type="match status" value="7"/>
</dbReference>
<dbReference type="InterPro" id="IPR001610">
    <property type="entry name" value="PAC"/>
</dbReference>
<dbReference type="InterPro" id="IPR036097">
    <property type="entry name" value="HisK_dim/P_sf"/>
</dbReference>
<dbReference type="Gene3D" id="3.30.565.10">
    <property type="entry name" value="Histidine kinase-like ATPase, C-terminal domain"/>
    <property type="match status" value="1"/>
</dbReference>
<keyword evidence="5" id="KW-0418">Kinase</keyword>
<dbReference type="InterPro" id="IPR013655">
    <property type="entry name" value="PAS_fold_3"/>
</dbReference>
<evidence type="ECO:0000256" key="3">
    <source>
        <dbReference type="ARBA" id="ARBA00022553"/>
    </source>
</evidence>
<evidence type="ECO:0000259" key="8">
    <source>
        <dbReference type="PROSITE" id="PS50113"/>
    </source>
</evidence>
<reference evidence="10" key="1">
    <citation type="journal article" date="2019" name="Int. J. Syst. Evol. Microbiol.">
        <title>The Global Catalogue of Microorganisms (GCM) 10K type strain sequencing project: providing services to taxonomists for standard genome sequencing and annotation.</title>
        <authorList>
            <consortium name="The Broad Institute Genomics Platform"/>
            <consortium name="The Broad Institute Genome Sequencing Center for Infectious Disease"/>
            <person name="Wu L."/>
            <person name="Ma J."/>
        </authorList>
    </citation>
    <scope>NUCLEOTIDE SEQUENCE [LARGE SCALE GENOMIC DNA]</scope>
    <source>
        <strain evidence="10">KCTC 52344</strain>
    </source>
</reference>
<dbReference type="PROSITE" id="PS50113">
    <property type="entry name" value="PAC"/>
    <property type="match status" value="5"/>
</dbReference>
<dbReference type="SUPFAM" id="SSF55874">
    <property type="entry name" value="ATPase domain of HSP90 chaperone/DNA topoisomerase II/histidine kinase"/>
    <property type="match status" value="1"/>
</dbReference>
<dbReference type="InterPro" id="IPR000700">
    <property type="entry name" value="PAS-assoc_C"/>
</dbReference>
<evidence type="ECO:0000259" key="6">
    <source>
        <dbReference type="PROSITE" id="PS50109"/>
    </source>
</evidence>
<comment type="catalytic activity">
    <reaction evidence="1">
        <text>ATP + protein L-histidine = ADP + protein N-phospho-L-histidine.</text>
        <dbReference type="EC" id="2.7.13.3"/>
    </reaction>
</comment>
<dbReference type="PANTHER" id="PTHR43304:SF1">
    <property type="entry name" value="PAC DOMAIN-CONTAINING PROTEIN"/>
    <property type="match status" value="1"/>
</dbReference>
<evidence type="ECO:0000313" key="10">
    <source>
        <dbReference type="Proteomes" id="UP001597510"/>
    </source>
</evidence>
<organism evidence="9 10">
    <name type="scientific">Emticicia soli</name>
    <dbReference type="NCBI Taxonomy" id="2027878"/>
    <lineage>
        <taxon>Bacteria</taxon>
        <taxon>Pseudomonadati</taxon>
        <taxon>Bacteroidota</taxon>
        <taxon>Cytophagia</taxon>
        <taxon>Cytophagales</taxon>
        <taxon>Leadbetterellaceae</taxon>
        <taxon>Emticicia</taxon>
    </lineage>
</organism>
<sequence>MKAYTFQQNLSSTSLKNPDYEDLMTRYIEESFLIVDSNLIIVNFSLNFKEQYKKYFGRIVKKGDSILDYAPKGRKEIARSFYMRAMEGEIFEIEVDLPMSDNTIFTCRNKYKPIYNKKKHILGVFVSAFDISFIRKAEAELRQNENKYRTIVENSLDAFIFRTPDGDLLDVNHAGVDMFGYSKEEFKKLNIRAIVDHSDEKYLNYLRERGKTGKMKGEATGIRKNGEHFPIEISSVAYQQVNNKILVGTFVRDISIRKNAKKQLEKSEKRFRALVENSSDILILNEESGILQYVSPAFERITGITYSELQQNPKSFSLGLHPDYADQARKIFFGALKKPGVPITCVLRFQHKEGYSVYLEGTVTNMLNDENVGAVVSNYRDVTERKLAEAQLVKSENRFKALVENASDVIILGNEKGIVQYVSPAFEKITGFTLEDAKNNLNLLRESLHPDFQEEAIRSSLEAIEKPGVPIPRLLQLKHKDGHYLWFEGFITNLLHDANVGAIVSNYRDISERKVAEDKLIKSEKRFRTLVEKGEDIIIMSNPDGIISYVSPAFERLTGYNNNEVIGKQNLLFMHEEQAKETGAIFERLLKHPELSVPRLNRIKCKNGEYIWVEGHITNLLSDDSVQAIVSNYINVTERNKITEQIRQSESNLKAIFENTSEAFVLLDTNGFIKAFNNNARLFGFLNTDNEMIEGRHILELITDDRKVIVQSFFDKVLKGEIIQYDRPYIQGDSTLWINYTIRPVIENRQIKGICTTGRDITARKVAEEEIAKREIKFRSILANSHDLLLIFDADGKIEFLSPAIQKIFGYTNSETEIPNILDSIHPEDLENVMTYLNRAFTNPEVQVFATSRVRNKEGNYLWLEGTLTNMLHKPEIHAIIASFKDVTERRVFEEQQDFNSSDDAIMSINADKTILSWNKGAEKMFGYEDKEIIGKSIYQIVPANRHYEEDEILSKIQESKPVKHYETQRLNKWGRLLEISLTASPIKDSKGNITGVSKIARDISEKKKAAEQISNNERRFRSLLQNSNEGLSLMGIDGVMHEVSLTGKKILGYDDSELIGKARYDLIHPDDIELVSQAFVDVVNDPEKTRYFEYRSLCKDGQYKWLEASCLNLLNDGAVGAIVVNFRDITERKNQEIEREQLIITLNQSNNDLRNFSFITSHNLRAPLSNLLGFTQLLEDIPVEDPILKAILEGFRTSTIQLDDTLNDLIKILIVRDNSSIEQKEIGFSQIFLQVQNQLNYLIQEAKPDIETTFEHAPSVIFNETYLESILMNLMTNAIKYRAGNRKLKIKVASQKTDKGIVLTFADNGIGFDAERQKEKVFGLYQRFHDRPDSKGFGLYLIKSQIESLGGTIEVDSAVDVGTTFKLRFKSIYHKSEWNK</sequence>
<feature type="domain" description="PAS" evidence="7">
    <location>
        <begin position="267"/>
        <end position="339"/>
    </location>
</feature>
<dbReference type="InterPro" id="IPR003594">
    <property type="entry name" value="HATPase_dom"/>
</dbReference>
<dbReference type="EC" id="2.7.13.3" evidence="2"/>
<dbReference type="SMART" id="SM00387">
    <property type="entry name" value="HATPase_c"/>
    <property type="match status" value="1"/>
</dbReference>
<dbReference type="CDD" id="cd00082">
    <property type="entry name" value="HisKA"/>
    <property type="match status" value="1"/>
</dbReference>
<dbReference type="InterPro" id="IPR013656">
    <property type="entry name" value="PAS_4"/>
</dbReference>
<dbReference type="Pfam" id="PF00989">
    <property type="entry name" value="PAS"/>
    <property type="match status" value="2"/>
</dbReference>
<dbReference type="InterPro" id="IPR003661">
    <property type="entry name" value="HisK_dim/P_dom"/>
</dbReference>
<comment type="caution">
    <text evidence="9">The sequence shown here is derived from an EMBL/GenBank/DDBJ whole genome shotgun (WGS) entry which is preliminary data.</text>
</comment>
<dbReference type="InterPro" id="IPR013767">
    <property type="entry name" value="PAS_fold"/>
</dbReference>
<dbReference type="Pfam" id="PF08447">
    <property type="entry name" value="PAS_3"/>
    <property type="match status" value="4"/>
</dbReference>
<dbReference type="PRINTS" id="PR00344">
    <property type="entry name" value="BCTRLSENSOR"/>
</dbReference>
<dbReference type="NCBIfam" id="TIGR00229">
    <property type="entry name" value="sensory_box"/>
    <property type="match status" value="8"/>
</dbReference>
<feature type="domain" description="Histidine kinase" evidence="6">
    <location>
        <begin position="1160"/>
        <end position="1374"/>
    </location>
</feature>
<protein>
    <recommendedName>
        <fullName evidence="2">histidine kinase</fullName>
        <ecNumber evidence="2">2.7.13.3</ecNumber>
    </recommendedName>
</protein>
<gene>
    <name evidence="9" type="ORF">ACFSR2_05745</name>
</gene>
<evidence type="ECO:0000256" key="5">
    <source>
        <dbReference type="ARBA" id="ARBA00022777"/>
    </source>
</evidence>
<feature type="domain" description="PAC" evidence="8">
    <location>
        <begin position="343"/>
        <end position="394"/>
    </location>
</feature>
<name>A0ABW5J605_9BACT</name>
<dbReference type="InterPro" id="IPR005467">
    <property type="entry name" value="His_kinase_dom"/>
</dbReference>
<evidence type="ECO:0000256" key="1">
    <source>
        <dbReference type="ARBA" id="ARBA00000085"/>
    </source>
</evidence>
<evidence type="ECO:0000256" key="4">
    <source>
        <dbReference type="ARBA" id="ARBA00022679"/>
    </source>
</evidence>
<evidence type="ECO:0000313" key="9">
    <source>
        <dbReference type="EMBL" id="MFD2520375.1"/>
    </source>
</evidence>
<feature type="domain" description="PAC" evidence="8">
    <location>
        <begin position="964"/>
        <end position="1016"/>
    </location>
</feature>
<dbReference type="PROSITE" id="PS50109">
    <property type="entry name" value="HIS_KIN"/>
    <property type="match status" value="1"/>
</dbReference>
<proteinExistence type="predicted"/>
<dbReference type="InterPro" id="IPR000014">
    <property type="entry name" value="PAS"/>
</dbReference>
<dbReference type="EMBL" id="JBHULC010000005">
    <property type="protein sequence ID" value="MFD2520375.1"/>
    <property type="molecule type" value="Genomic_DNA"/>
</dbReference>
<dbReference type="Gene3D" id="3.30.450.20">
    <property type="entry name" value="PAS domain"/>
    <property type="match status" value="9"/>
</dbReference>
<accession>A0ABW5J605</accession>
<dbReference type="Proteomes" id="UP001597510">
    <property type="component" value="Unassembled WGS sequence"/>
</dbReference>
<keyword evidence="3" id="KW-0597">Phosphoprotein</keyword>
<feature type="domain" description="PAS" evidence="7">
    <location>
        <begin position="899"/>
        <end position="961"/>
    </location>
</feature>
<keyword evidence="10" id="KW-1185">Reference proteome</keyword>
<dbReference type="Pfam" id="PF02518">
    <property type="entry name" value="HATPase_c"/>
    <property type="match status" value="1"/>
</dbReference>
<feature type="domain" description="PAS" evidence="7">
    <location>
        <begin position="144"/>
        <end position="186"/>
    </location>
</feature>
<feature type="domain" description="PAC" evidence="8">
    <location>
        <begin position="1091"/>
        <end position="1142"/>
    </location>
</feature>
<dbReference type="InterPro" id="IPR004358">
    <property type="entry name" value="Sig_transdc_His_kin-like_C"/>
</dbReference>
<feature type="domain" description="PAC" evidence="8">
    <location>
        <begin position="91"/>
        <end position="143"/>
    </location>
</feature>
<dbReference type="PANTHER" id="PTHR43304">
    <property type="entry name" value="PHYTOCHROME-LIKE PROTEIN CPH1"/>
    <property type="match status" value="1"/>
</dbReference>
<dbReference type="InterPro" id="IPR035965">
    <property type="entry name" value="PAS-like_dom_sf"/>
</dbReference>
<dbReference type="Gene3D" id="1.10.287.130">
    <property type="match status" value="1"/>
</dbReference>
<dbReference type="Pfam" id="PF08448">
    <property type="entry name" value="PAS_4"/>
    <property type="match status" value="1"/>
</dbReference>
<feature type="domain" description="PAS" evidence="7">
    <location>
        <begin position="1017"/>
        <end position="1087"/>
    </location>
</feature>